<dbReference type="PROSITE" id="PS01310">
    <property type="entry name" value="FXYD"/>
    <property type="match status" value="1"/>
</dbReference>
<proteinExistence type="inferred from homology"/>
<dbReference type="Proteomes" id="UP001479290">
    <property type="component" value="Unassembled WGS sequence"/>
</dbReference>
<comment type="similarity">
    <text evidence="2 9">Belongs to the FXYD family.</text>
</comment>
<dbReference type="AlphaFoldDB" id="A0AAW1ZNB5"/>
<sequence>METVLVFLFSLLVAGAKGENLNPFIYDYESLRICGLAFAVVLFALGMLLILSRRCRCSINQKPKAPGDEEAQAENLVVSKDKETPKAEN</sequence>
<dbReference type="PANTHER" id="PTHR14132">
    <property type="entry name" value="SODIUM/POTASSIUM-TRANSPORTING ATPASE SUBUNIT GAMMA"/>
    <property type="match status" value="1"/>
</dbReference>
<evidence type="ECO:0000256" key="4">
    <source>
        <dbReference type="ARBA" id="ARBA00022692"/>
    </source>
</evidence>
<dbReference type="Gene3D" id="1.20.5.780">
    <property type="entry name" value="Single helix bin"/>
    <property type="match status" value="1"/>
</dbReference>
<feature type="transmembrane region" description="Helical" evidence="9">
    <location>
        <begin position="28"/>
        <end position="51"/>
    </location>
</feature>
<reference evidence="11 12" key="1">
    <citation type="submission" date="2024-05" db="EMBL/GenBank/DDBJ databases">
        <title>A high-quality chromosomal-level genome assembly of Topmouth culter (Culter alburnus).</title>
        <authorList>
            <person name="Zhao H."/>
        </authorList>
    </citation>
    <scope>NUCLEOTIDE SEQUENCE [LARGE SCALE GENOMIC DNA]</scope>
    <source>
        <strain evidence="11">CATC2023</strain>
        <tissue evidence="11">Muscle</tissue>
    </source>
</reference>
<evidence type="ECO:0000256" key="6">
    <source>
        <dbReference type="ARBA" id="ARBA00022989"/>
    </source>
</evidence>
<evidence type="ECO:0000256" key="2">
    <source>
        <dbReference type="ARBA" id="ARBA00005948"/>
    </source>
</evidence>
<dbReference type="GO" id="GO:0043269">
    <property type="term" value="P:regulation of monoatomic ion transport"/>
    <property type="evidence" value="ECO:0007669"/>
    <property type="project" value="InterPro"/>
</dbReference>
<evidence type="ECO:0000256" key="5">
    <source>
        <dbReference type="ARBA" id="ARBA00022729"/>
    </source>
</evidence>
<evidence type="ECO:0000256" key="10">
    <source>
        <dbReference type="SAM" id="MobiDB-lite"/>
    </source>
</evidence>
<keyword evidence="6 9" id="KW-1133">Transmembrane helix</keyword>
<comment type="caution">
    <text evidence="11">The sequence shown here is derived from an EMBL/GenBank/DDBJ whole genome shotgun (WGS) entry which is preliminary data.</text>
</comment>
<organism evidence="11 12">
    <name type="scientific">Culter alburnus</name>
    <name type="common">Topmouth culter</name>
    <dbReference type="NCBI Taxonomy" id="194366"/>
    <lineage>
        <taxon>Eukaryota</taxon>
        <taxon>Metazoa</taxon>
        <taxon>Chordata</taxon>
        <taxon>Craniata</taxon>
        <taxon>Vertebrata</taxon>
        <taxon>Euteleostomi</taxon>
        <taxon>Actinopterygii</taxon>
        <taxon>Neopterygii</taxon>
        <taxon>Teleostei</taxon>
        <taxon>Ostariophysi</taxon>
        <taxon>Cypriniformes</taxon>
        <taxon>Xenocyprididae</taxon>
        <taxon>Xenocypridinae</taxon>
        <taxon>Culter</taxon>
    </lineage>
</organism>
<keyword evidence="7 9" id="KW-0406">Ion transport</keyword>
<comment type="subcellular location">
    <subcellularLocation>
        <location evidence="1">Membrane</location>
        <topology evidence="1">Single-pass type I membrane protein</topology>
    </subcellularLocation>
</comment>
<keyword evidence="4 9" id="KW-0812">Transmembrane</keyword>
<feature type="signal peptide" evidence="9">
    <location>
        <begin position="1"/>
        <end position="18"/>
    </location>
</feature>
<gene>
    <name evidence="11" type="ORF">ABG768_007328</name>
</gene>
<evidence type="ECO:0000256" key="8">
    <source>
        <dbReference type="ARBA" id="ARBA00023136"/>
    </source>
</evidence>
<dbReference type="InterPro" id="IPR047297">
    <property type="entry name" value="FXYD_motif"/>
</dbReference>
<name>A0AAW1ZNB5_CULAL</name>
<evidence type="ECO:0000256" key="3">
    <source>
        <dbReference type="ARBA" id="ARBA00022448"/>
    </source>
</evidence>
<evidence type="ECO:0000256" key="9">
    <source>
        <dbReference type="RuleBase" id="RU364131"/>
    </source>
</evidence>
<protein>
    <recommendedName>
        <fullName evidence="9">FXYD domain-containing ion transport regulator</fullName>
    </recommendedName>
</protein>
<keyword evidence="12" id="KW-1185">Reference proteome</keyword>
<feature type="compositionally biased region" description="Basic and acidic residues" evidence="10">
    <location>
        <begin position="79"/>
        <end position="89"/>
    </location>
</feature>
<evidence type="ECO:0000313" key="12">
    <source>
        <dbReference type="Proteomes" id="UP001479290"/>
    </source>
</evidence>
<evidence type="ECO:0000256" key="1">
    <source>
        <dbReference type="ARBA" id="ARBA00004479"/>
    </source>
</evidence>
<dbReference type="Pfam" id="PF02038">
    <property type="entry name" value="ATP1G1_PLM_MAT8"/>
    <property type="match status" value="1"/>
</dbReference>
<dbReference type="InterPro" id="IPR000272">
    <property type="entry name" value="Ion-transport_regulator_FXYD"/>
</dbReference>
<keyword evidence="5 9" id="KW-0732">Signal</keyword>
<keyword evidence="8 9" id="KW-0472">Membrane</keyword>
<feature type="chain" id="PRO_5043095734" description="FXYD domain-containing ion transport regulator" evidence="9">
    <location>
        <begin position="19"/>
        <end position="89"/>
    </location>
</feature>
<accession>A0AAW1ZNB5</accession>
<dbReference type="GO" id="GO:0017080">
    <property type="term" value="F:sodium channel regulator activity"/>
    <property type="evidence" value="ECO:0007669"/>
    <property type="project" value="TreeGrafter"/>
</dbReference>
<evidence type="ECO:0000256" key="7">
    <source>
        <dbReference type="ARBA" id="ARBA00023065"/>
    </source>
</evidence>
<dbReference type="GO" id="GO:0006811">
    <property type="term" value="P:monoatomic ion transport"/>
    <property type="evidence" value="ECO:0007669"/>
    <property type="project" value="UniProtKB-KW"/>
</dbReference>
<evidence type="ECO:0000313" key="11">
    <source>
        <dbReference type="EMBL" id="KAK9961931.1"/>
    </source>
</evidence>
<keyword evidence="3 9" id="KW-0813">Transport</keyword>
<dbReference type="GO" id="GO:0016020">
    <property type="term" value="C:membrane"/>
    <property type="evidence" value="ECO:0007669"/>
    <property type="project" value="UniProtKB-SubCell"/>
</dbReference>
<dbReference type="PANTHER" id="PTHR14132:SF15">
    <property type="entry name" value="FXYD DOMAIN-CONTAINING ION TRANSPORT REGULATOR 6-RELATED"/>
    <property type="match status" value="1"/>
</dbReference>
<feature type="region of interest" description="Disordered" evidence="10">
    <location>
        <begin position="61"/>
        <end position="89"/>
    </location>
</feature>
<dbReference type="EMBL" id="JAWDJR010000015">
    <property type="protein sequence ID" value="KAK9961931.1"/>
    <property type="molecule type" value="Genomic_DNA"/>
</dbReference>